<evidence type="ECO:0000313" key="5">
    <source>
        <dbReference type="Proteomes" id="UP000029868"/>
    </source>
</evidence>
<dbReference type="SUPFAM" id="SSF51556">
    <property type="entry name" value="Metallo-dependent hydrolases"/>
    <property type="match status" value="1"/>
</dbReference>
<accession>A0A099KZF3</accession>
<proteinExistence type="inferred from homology"/>
<comment type="similarity">
    <text evidence="1">Belongs to the metallo-dependent hydrolases superfamily. ATZ/TRZ family.</text>
</comment>
<keyword evidence="2" id="KW-0378">Hydrolase</keyword>
<dbReference type="PANTHER" id="PTHR43794">
    <property type="entry name" value="AMINOHYDROLASE SSNA-RELATED"/>
    <property type="match status" value="1"/>
</dbReference>
<dbReference type="EMBL" id="JQEC01000015">
    <property type="protein sequence ID" value="KGJ95222.1"/>
    <property type="molecule type" value="Genomic_DNA"/>
</dbReference>
<evidence type="ECO:0000313" key="4">
    <source>
        <dbReference type="EMBL" id="KGJ95222.1"/>
    </source>
</evidence>
<feature type="domain" description="Amidohydrolase-related" evidence="3">
    <location>
        <begin position="299"/>
        <end position="437"/>
    </location>
</feature>
<dbReference type="PANTHER" id="PTHR43794:SF11">
    <property type="entry name" value="AMIDOHYDROLASE-RELATED DOMAIN-CONTAINING PROTEIN"/>
    <property type="match status" value="1"/>
</dbReference>
<dbReference type="PATRIC" id="fig|28229.3.peg.1612"/>
<dbReference type="Gene3D" id="3.20.20.140">
    <property type="entry name" value="Metal-dependent hydrolases"/>
    <property type="match status" value="1"/>
</dbReference>
<dbReference type="Proteomes" id="UP000029868">
    <property type="component" value="Unassembled WGS sequence"/>
</dbReference>
<dbReference type="OrthoDB" id="5291933at2"/>
<dbReference type="PROSITE" id="PS51257">
    <property type="entry name" value="PROKAR_LIPOPROTEIN"/>
    <property type="match status" value="1"/>
</dbReference>
<evidence type="ECO:0000259" key="3">
    <source>
        <dbReference type="Pfam" id="PF01979"/>
    </source>
</evidence>
<dbReference type="AlphaFoldDB" id="A0A099KZF3"/>
<evidence type="ECO:0000256" key="1">
    <source>
        <dbReference type="ARBA" id="ARBA00006745"/>
    </source>
</evidence>
<dbReference type="RefSeq" id="WP_033081667.1">
    <property type="nucleotide sequence ID" value="NZ_JQEC01000015.1"/>
</dbReference>
<sequence length="561" mass="60842">MKFLLVIASYLTLLVGCSSIDTPAQKERMEVKSNKLPNICSYSHTSANDLGILLKGTVITSKEILTLSNVLIGPDGKISGIGIIDSGQYNTLNCGSNIIAAAMLNAHDHLKYNQNSPGGQNAQPVTNPMYEHCNIANNAFNDSICANYRYDRRNEWRKGLNGKMMITAKGNYDDKVVTWNELRHLISGVMTIAGSGGSKGLLRNVDIAPSESDSYDYSEGLTYANNKRVDYDTFPLGDTNDVTGYDSGCKNYPEIPSTKVLTDNLIFLPHVSEGINSYAENEFNCLTGVGNGSVDLKSSASTFIHGIAVNKSMVEIAAANDMSFIWSPRSNISLYGNTAQVSLYKSAGINIALSTDWSPSGSMNMSRELVCADDFNTTYLNNTFTQKELWSMVTNNAAKALGVGNQLGDIQLGYLADIIIVKVDGEAGYEDLVASTPDSILISLRGGKPLFGYSSIMESMTNGCEDLSAQGMPGRQVCLENDTGYSLKNLYNVNKDFFALYQSSFDSSEPSCTPVRYDNYSGQITSSDNDGDGVLNSEDNCPSIFNPIRPMDNGNQVNVCN</sequence>
<dbReference type="Pfam" id="PF01979">
    <property type="entry name" value="Amidohydro_1"/>
    <property type="match status" value="1"/>
</dbReference>
<dbReference type="InterPro" id="IPR032466">
    <property type="entry name" value="Metal_Hydrolase"/>
</dbReference>
<dbReference type="GO" id="GO:0016787">
    <property type="term" value="F:hydrolase activity"/>
    <property type="evidence" value="ECO:0007669"/>
    <property type="project" value="UniProtKB-KW"/>
</dbReference>
<name>A0A099KZF3_COLPS</name>
<comment type="caution">
    <text evidence="4">The sequence shown here is derived from an EMBL/GenBank/DDBJ whole genome shotgun (WGS) entry which is preliminary data.</text>
</comment>
<reference evidence="4 5" key="1">
    <citation type="submission" date="2014-08" db="EMBL/GenBank/DDBJ databases">
        <title>Genomic and Phenotypic Diversity of Colwellia psychrerythraea strains from Disparate Marine Basins.</title>
        <authorList>
            <person name="Techtmann S.M."/>
            <person name="Stelling S.C."/>
            <person name="Utturkar S.M."/>
            <person name="Alshibli N."/>
            <person name="Harris A."/>
            <person name="Brown S.D."/>
            <person name="Hazen T.C."/>
        </authorList>
    </citation>
    <scope>NUCLEOTIDE SEQUENCE [LARGE SCALE GENOMIC DNA]</scope>
    <source>
        <strain evidence="4 5">GAB14E</strain>
    </source>
</reference>
<protein>
    <recommendedName>
        <fullName evidence="3">Amidohydrolase-related domain-containing protein</fullName>
    </recommendedName>
</protein>
<organism evidence="4 5">
    <name type="scientific">Colwellia psychrerythraea</name>
    <name type="common">Vibrio psychroerythus</name>
    <dbReference type="NCBI Taxonomy" id="28229"/>
    <lineage>
        <taxon>Bacteria</taxon>
        <taxon>Pseudomonadati</taxon>
        <taxon>Pseudomonadota</taxon>
        <taxon>Gammaproteobacteria</taxon>
        <taxon>Alteromonadales</taxon>
        <taxon>Colwelliaceae</taxon>
        <taxon>Colwellia</taxon>
    </lineage>
</organism>
<dbReference type="InterPro" id="IPR050287">
    <property type="entry name" value="MTA/SAH_deaminase"/>
</dbReference>
<gene>
    <name evidence="4" type="ORF">GAB14E_2004</name>
</gene>
<evidence type="ECO:0000256" key="2">
    <source>
        <dbReference type="ARBA" id="ARBA00022801"/>
    </source>
</evidence>
<dbReference type="InterPro" id="IPR006680">
    <property type="entry name" value="Amidohydro-rel"/>
</dbReference>